<feature type="domain" description="TonB-dependent receptor plug" evidence="4">
    <location>
        <begin position="114"/>
        <end position="223"/>
    </location>
</feature>
<keyword evidence="1" id="KW-0812">Transmembrane</keyword>
<proteinExistence type="inferred from homology"/>
<evidence type="ECO:0000256" key="2">
    <source>
        <dbReference type="RuleBase" id="RU003357"/>
    </source>
</evidence>
<evidence type="ECO:0000256" key="1">
    <source>
        <dbReference type="PROSITE-ProRule" id="PRU01360"/>
    </source>
</evidence>
<evidence type="ECO:0000313" key="5">
    <source>
        <dbReference type="EMBL" id="MBW4768836.1"/>
    </source>
</evidence>
<dbReference type="InterPro" id="IPR039426">
    <property type="entry name" value="TonB-dep_rcpt-like"/>
</dbReference>
<dbReference type="PROSITE" id="PS52016">
    <property type="entry name" value="TONB_DEPENDENT_REC_3"/>
    <property type="match status" value="1"/>
</dbReference>
<dbReference type="NCBIfam" id="TIGR04057">
    <property type="entry name" value="SusC_RagA_signa"/>
    <property type="match status" value="1"/>
</dbReference>
<accession>A0ABS6YB88</accession>
<keyword evidence="1 2" id="KW-0472">Membrane</keyword>
<dbReference type="Pfam" id="PF00593">
    <property type="entry name" value="TonB_dep_Rec_b-barrel"/>
    <property type="match status" value="1"/>
</dbReference>
<keyword evidence="1" id="KW-1134">Transmembrane beta strand</keyword>
<gene>
    <name evidence="5" type="ORF">KZO38_03550</name>
</gene>
<dbReference type="EMBL" id="JAHXCT010000002">
    <property type="protein sequence ID" value="MBW4768836.1"/>
    <property type="molecule type" value="Genomic_DNA"/>
</dbReference>
<sequence length="1025" mass="114753">MGILPTYVHNNKIESAPSLQDKKEGTIVGKITDKSGEPIVGATIKVKGSSVGTVSDVKGNYRLQAPSNAVLQFSFMGYTSKEQNVKGRSTINVMLEEDSKVLDELVVIGYGTVKKRSITGSVDQVKKELIEDKPVANVTQALQGVAPNLIIQRKSYNPTGESTNINIRGISTINSNAPLIVIDGLVSSDGSLNDLNPNDIDNISILKDAGSASIYGSRSSNGVILVTTKKGKNNNPTEIKLSSAVGFESPRLLFHPVMGYQNASLKNLALVNSNRPAEFTPAQIQDLYDHRNEESWFLNQIFRTALQQNHNISVTGGSASTSYMVSLGYYNQESNYVGNKTFGMQRYNLRSNVTTTLGRVKLQALLAFTQNNTISPTGGAFEIDASRTPPYYYYKMKDQGKYLLNNVLSEFNPLGTLEGAGRNKYRNHNFVANLNAQINLFDGLSLRGIVGVDVGNQTRYTRTFQVPYYYKVEDEKPSHISNEKNYTDNWNYNSYLINSQLLLDYNKTFNQHSISALFGVTNESFTGKGNEIKIYYTNPDLGTQAYDKAIIPVGEGSTVYPENTIRTSITSVLGRLSYNYLERYYAEFSFREDASSKFSKKHRWGFFPSLSLAWRLTSEQWMHDFASKVGELKLRGSYGVLGNQTIGIYDRFTTYTLYPNTYAYNNSAVTGAGFSLGSSDLQWEKTKTLNIGIDASLLKSHLNLAFDYYYKYTSGILMHPVVPSVFGTVQNMDNIGEMSNEGWEFSLNYHFKTGKVNHSISGNIGDTFNKLKKFPRREEITSSDEIQFIRRIGVPLGSYYGYKKAGHFQSYKEIETSALPVGVSAQPGDNKYVDRNNDGIIDSRDRFILGNAFPRYTFGLTYSLEWKGLDFSVFAQGVGKRDMMVRGELIEPFHENYSYVIFKHQLDFWTPTNTNAKYPRLTAPGSSSTANNYRQASDMYMLNAAYLRIKNITIGYTLPKKLLKNIGINKLRVYATAHNLLTFSHNSFIDPESSEFNNQMGNNGANSARNYPTLQYYGMGVEVQF</sequence>
<name>A0ABS6YB88_9BACT</name>
<protein>
    <submittedName>
        <fullName evidence="5">TonB-dependent receptor</fullName>
    </submittedName>
</protein>
<keyword evidence="1" id="KW-0813">Transport</keyword>
<comment type="caution">
    <text evidence="5">The sequence shown here is derived from an EMBL/GenBank/DDBJ whole genome shotgun (WGS) entry which is preliminary data.</text>
</comment>
<evidence type="ECO:0000259" key="3">
    <source>
        <dbReference type="Pfam" id="PF00593"/>
    </source>
</evidence>
<dbReference type="InterPro" id="IPR023997">
    <property type="entry name" value="TonB-dep_OMP_SusC/RagA_CS"/>
</dbReference>
<evidence type="ECO:0000313" key="6">
    <source>
        <dbReference type="Proteomes" id="UP000788426"/>
    </source>
</evidence>
<keyword evidence="5" id="KW-0675">Receptor</keyword>
<dbReference type="Proteomes" id="UP000788426">
    <property type="component" value="Unassembled WGS sequence"/>
</dbReference>
<comment type="subcellular location">
    <subcellularLocation>
        <location evidence="1">Cell outer membrane</location>
        <topology evidence="1">Multi-pass membrane protein</topology>
    </subcellularLocation>
</comment>
<evidence type="ECO:0000259" key="4">
    <source>
        <dbReference type="Pfam" id="PF07715"/>
    </source>
</evidence>
<reference evidence="5 6" key="1">
    <citation type="submission" date="2021-07" db="EMBL/GenBank/DDBJ databases">
        <title>Genomic diversity and antimicrobial resistance of Prevotella spp. isolated from chronic lung disease airways.</title>
        <authorList>
            <person name="Webb K.A."/>
            <person name="Olagoke O.S."/>
            <person name="Baird T."/>
            <person name="Neill J."/>
            <person name="Pham A."/>
            <person name="Wells T.J."/>
            <person name="Ramsay K.A."/>
            <person name="Bell S.C."/>
            <person name="Sarovich D.S."/>
            <person name="Price E.P."/>
        </authorList>
    </citation>
    <scope>NUCLEOTIDE SEQUENCE [LARGE SCALE GENOMIC DNA]</scope>
    <source>
        <strain evidence="5 6">SCHI0011.S.12</strain>
    </source>
</reference>
<keyword evidence="1" id="KW-0998">Cell outer membrane</keyword>
<keyword evidence="2" id="KW-0798">TonB box</keyword>
<feature type="domain" description="TonB-dependent receptor-like beta-barrel" evidence="3">
    <location>
        <begin position="408"/>
        <end position="980"/>
    </location>
</feature>
<dbReference type="InterPro" id="IPR023996">
    <property type="entry name" value="TonB-dep_OMP_SusC/RagA"/>
</dbReference>
<comment type="similarity">
    <text evidence="1 2">Belongs to the TonB-dependent receptor family.</text>
</comment>
<dbReference type="Pfam" id="PF13715">
    <property type="entry name" value="CarbopepD_reg_2"/>
    <property type="match status" value="1"/>
</dbReference>
<keyword evidence="6" id="KW-1185">Reference proteome</keyword>
<dbReference type="NCBIfam" id="TIGR04056">
    <property type="entry name" value="OMP_RagA_SusC"/>
    <property type="match status" value="1"/>
</dbReference>
<dbReference type="InterPro" id="IPR012910">
    <property type="entry name" value="Plug_dom"/>
</dbReference>
<dbReference type="InterPro" id="IPR000531">
    <property type="entry name" value="Beta-barrel_TonB"/>
</dbReference>
<dbReference type="Pfam" id="PF07715">
    <property type="entry name" value="Plug"/>
    <property type="match status" value="1"/>
</dbReference>
<organism evidence="5 6">
    <name type="scientific">Hoylesella nanceiensis</name>
    <dbReference type="NCBI Taxonomy" id="425941"/>
    <lineage>
        <taxon>Bacteria</taxon>
        <taxon>Pseudomonadati</taxon>
        <taxon>Bacteroidota</taxon>
        <taxon>Bacteroidia</taxon>
        <taxon>Bacteroidales</taxon>
        <taxon>Prevotellaceae</taxon>
        <taxon>Hoylesella</taxon>
    </lineage>
</organism>